<dbReference type="Gene3D" id="3.30.750.44">
    <property type="match status" value="1"/>
</dbReference>
<dbReference type="SUPFAM" id="SSF50156">
    <property type="entry name" value="PDZ domain-like"/>
    <property type="match status" value="1"/>
</dbReference>
<dbReference type="FunFam" id="2.30.42.10:FF:000063">
    <property type="entry name" value="Peptidase, S41 family"/>
    <property type="match status" value="1"/>
</dbReference>
<keyword evidence="2 5" id="KW-0645">Protease</keyword>
<dbReference type="CDD" id="cd06782">
    <property type="entry name" value="cpPDZ_CPP-like"/>
    <property type="match status" value="1"/>
</dbReference>
<dbReference type="Gene3D" id="3.90.226.10">
    <property type="entry name" value="2-enoyl-CoA Hydratase, Chain A, domain 1"/>
    <property type="match status" value="1"/>
</dbReference>
<dbReference type="GO" id="GO:0030288">
    <property type="term" value="C:outer membrane-bounded periplasmic space"/>
    <property type="evidence" value="ECO:0007669"/>
    <property type="project" value="TreeGrafter"/>
</dbReference>
<feature type="region of interest" description="Disordered" evidence="6">
    <location>
        <begin position="382"/>
        <end position="414"/>
    </location>
</feature>
<dbReference type="Pfam" id="PF22694">
    <property type="entry name" value="CtpB_N-like"/>
    <property type="match status" value="1"/>
</dbReference>
<dbReference type="NCBIfam" id="TIGR00225">
    <property type="entry name" value="prc"/>
    <property type="match status" value="1"/>
</dbReference>
<dbReference type="SUPFAM" id="SSF52096">
    <property type="entry name" value="ClpP/crotonase"/>
    <property type="match status" value="1"/>
</dbReference>
<dbReference type="Proteomes" id="UP000778970">
    <property type="component" value="Unassembled WGS sequence"/>
</dbReference>
<dbReference type="PANTHER" id="PTHR32060">
    <property type="entry name" value="TAIL-SPECIFIC PROTEASE"/>
    <property type="match status" value="1"/>
</dbReference>
<dbReference type="AlphaFoldDB" id="A0A934V2S7"/>
<dbReference type="InterPro" id="IPR001478">
    <property type="entry name" value="PDZ"/>
</dbReference>
<organism evidence="8 9">
    <name type="scientific">Rhodovibrio salinarum</name>
    <dbReference type="NCBI Taxonomy" id="1087"/>
    <lineage>
        <taxon>Bacteria</taxon>
        <taxon>Pseudomonadati</taxon>
        <taxon>Pseudomonadota</taxon>
        <taxon>Alphaproteobacteria</taxon>
        <taxon>Rhodospirillales</taxon>
        <taxon>Rhodovibrionaceae</taxon>
        <taxon>Rhodovibrio</taxon>
    </lineage>
</organism>
<sequence>MRAFLAVTAAFLLGAAVTSLPMTRSALSQSDGDGPTLEDLQNVMKQVQGTYVEDVSRQDLIRSAIDGMVSDLDPHSGYLDPEQFQSMQVNTKGEYGGLGLRVAEEEHGFIEVISPIEGTPAAASDIQAGDLIVGVDGTSTRQLDLSEAVKMMRGEPGTEITLTLRRNEQEPFDVTLAREQVTIEPVRTEAFQQIGYLRITRFNEHAGEAVSKAIDTLREDKIDGPMRGLVLDLRNNPGGLLKQAIKVSDAFLDDKEVVSARGRGGSVSKSYASQAGRQVGDIPIVVLINAGSASASEIVAGALRDHDRAIVMGTRSFGKGSIQTVKPLESGGALRLTTARYYTPSGDSIQAEGIAPDIQVAQAKITKQTPSRSLREQDLRGALDNDESGGGDQQAESGQSEDSEDGETDRLAKDYQLNRAVTLLRGVALMEQKAR</sequence>
<dbReference type="RefSeq" id="WP_027287097.1">
    <property type="nucleotide sequence ID" value="NZ_NRRE01000034.1"/>
</dbReference>
<evidence type="ECO:0000256" key="2">
    <source>
        <dbReference type="ARBA" id="ARBA00022670"/>
    </source>
</evidence>
<comment type="caution">
    <text evidence="8">The sequence shown here is derived from an EMBL/GenBank/DDBJ whole genome shotgun (WGS) entry which is preliminary data.</text>
</comment>
<dbReference type="EMBL" id="NRRE01000034">
    <property type="protein sequence ID" value="MBK1699086.1"/>
    <property type="molecule type" value="Genomic_DNA"/>
</dbReference>
<dbReference type="GO" id="GO:0007165">
    <property type="term" value="P:signal transduction"/>
    <property type="evidence" value="ECO:0007669"/>
    <property type="project" value="TreeGrafter"/>
</dbReference>
<dbReference type="InterPro" id="IPR004447">
    <property type="entry name" value="Peptidase_S41A"/>
</dbReference>
<evidence type="ECO:0000256" key="1">
    <source>
        <dbReference type="ARBA" id="ARBA00009179"/>
    </source>
</evidence>
<evidence type="ECO:0000256" key="5">
    <source>
        <dbReference type="RuleBase" id="RU004404"/>
    </source>
</evidence>
<dbReference type="FunFam" id="3.90.226.10:FF:000029">
    <property type="entry name" value="Peptidase, S41 family"/>
    <property type="match status" value="1"/>
</dbReference>
<accession>A0A934V2S7</accession>
<dbReference type="GO" id="GO:0008236">
    <property type="term" value="F:serine-type peptidase activity"/>
    <property type="evidence" value="ECO:0007669"/>
    <property type="project" value="UniProtKB-KW"/>
</dbReference>
<name>A0A934V2S7_9PROT</name>
<protein>
    <recommendedName>
        <fullName evidence="7">PDZ domain-containing protein</fullName>
    </recommendedName>
</protein>
<dbReference type="SMART" id="SM00228">
    <property type="entry name" value="PDZ"/>
    <property type="match status" value="1"/>
</dbReference>
<comment type="similarity">
    <text evidence="1 5">Belongs to the peptidase S41A family.</text>
</comment>
<dbReference type="Pfam" id="PF00595">
    <property type="entry name" value="PDZ"/>
    <property type="match status" value="1"/>
</dbReference>
<dbReference type="PROSITE" id="PS50106">
    <property type="entry name" value="PDZ"/>
    <property type="match status" value="1"/>
</dbReference>
<dbReference type="InterPro" id="IPR029045">
    <property type="entry name" value="ClpP/crotonase-like_dom_sf"/>
</dbReference>
<evidence type="ECO:0000256" key="3">
    <source>
        <dbReference type="ARBA" id="ARBA00022801"/>
    </source>
</evidence>
<keyword evidence="4 5" id="KW-0720">Serine protease</keyword>
<dbReference type="Gene3D" id="2.30.42.10">
    <property type="match status" value="1"/>
</dbReference>
<dbReference type="InterPro" id="IPR055210">
    <property type="entry name" value="CtpA/B_N"/>
</dbReference>
<evidence type="ECO:0000256" key="6">
    <source>
        <dbReference type="SAM" id="MobiDB-lite"/>
    </source>
</evidence>
<reference evidence="8" key="2">
    <citation type="journal article" date="2020" name="Microorganisms">
        <title>Osmotic Adaptation and Compatible Solute Biosynthesis of Phototrophic Bacteria as Revealed from Genome Analyses.</title>
        <authorList>
            <person name="Imhoff J.F."/>
            <person name="Rahn T."/>
            <person name="Kunzel S."/>
            <person name="Keller A."/>
            <person name="Neulinger S.C."/>
        </authorList>
    </citation>
    <scope>NUCLEOTIDE SEQUENCE</scope>
    <source>
        <strain evidence="8">DSM 9154</strain>
    </source>
</reference>
<dbReference type="GO" id="GO:0006508">
    <property type="term" value="P:proteolysis"/>
    <property type="evidence" value="ECO:0007669"/>
    <property type="project" value="UniProtKB-KW"/>
</dbReference>
<dbReference type="InterPro" id="IPR005151">
    <property type="entry name" value="Tail-specific_protease"/>
</dbReference>
<evidence type="ECO:0000259" key="7">
    <source>
        <dbReference type="PROSITE" id="PS50106"/>
    </source>
</evidence>
<keyword evidence="9" id="KW-1185">Reference proteome</keyword>
<dbReference type="InterPro" id="IPR036034">
    <property type="entry name" value="PDZ_sf"/>
</dbReference>
<feature type="domain" description="PDZ" evidence="7">
    <location>
        <begin position="84"/>
        <end position="167"/>
    </location>
</feature>
<gene>
    <name evidence="8" type="ORF">CKO21_17725</name>
</gene>
<keyword evidence="3 5" id="KW-0378">Hydrolase</keyword>
<evidence type="ECO:0000256" key="4">
    <source>
        <dbReference type="ARBA" id="ARBA00022825"/>
    </source>
</evidence>
<dbReference type="GO" id="GO:0004175">
    <property type="term" value="F:endopeptidase activity"/>
    <property type="evidence" value="ECO:0007669"/>
    <property type="project" value="TreeGrafter"/>
</dbReference>
<reference evidence="8" key="1">
    <citation type="submission" date="2017-08" db="EMBL/GenBank/DDBJ databases">
        <authorList>
            <person name="Imhoff J.F."/>
            <person name="Rahn T."/>
            <person name="Kuenzel S."/>
            <person name="Neulinger S.C."/>
        </authorList>
    </citation>
    <scope>NUCLEOTIDE SEQUENCE</scope>
    <source>
        <strain evidence="8">DSM 9154</strain>
    </source>
</reference>
<proteinExistence type="inferred from homology"/>
<dbReference type="CDD" id="cd07560">
    <property type="entry name" value="Peptidase_S41_CPP"/>
    <property type="match status" value="1"/>
</dbReference>
<evidence type="ECO:0000313" key="9">
    <source>
        <dbReference type="Proteomes" id="UP000778970"/>
    </source>
</evidence>
<evidence type="ECO:0000313" key="8">
    <source>
        <dbReference type="EMBL" id="MBK1699086.1"/>
    </source>
</evidence>
<dbReference type="PANTHER" id="PTHR32060:SF30">
    <property type="entry name" value="CARBOXY-TERMINAL PROCESSING PROTEASE CTPA"/>
    <property type="match status" value="1"/>
</dbReference>
<dbReference type="SMART" id="SM00245">
    <property type="entry name" value="TSPc"/>
    <property type="match status" value="1"/>
</dbReference>
<dbReference type="Pfam" id="PF03572">
    <property type="entry name" value="Peptidase_S41"/>
    <property type="match status" value="1"/>
</dbReference>